<keyword evidence="3" id="KW-0732">Signal</keyword>
<dbReference type="Proteomes" id="UP000828390">
    <property type="component" value="Unassembled WGS sequence"/>
</dbReference>
<reference evidence="7" key="1">
    <citation type="journal article" date="2019" name="bioRxiv">
        <title>The Genome of the Zebra Mussel, Dreissena polymorpha: A Resource for Invasive Species Research.</title>
        <authorList>
            <person name="McCartney M.A."/>
            <person name="Auch B."/>
            <person name="Kono T."/>
            <person name="Mallez S."/>
            <person name="Zhang Y."/>
            <person name="Obille A."/>
            <person name="Becker A."/>
            <person name="Abrahante J.E."/>
            <person name="Garbe J."/>
            <person name="Badalamenti J.P."/>
            <person name="Herman A."/>
            <person name="Mangelson H."/>
            <person name="Liachko I."/>
            <person name="Sullivan S."/>
            <person name="Sone E.D."/>
            <person name="Koren S."/>
            <person name="Silverstein K.A.T."/>
            <person name="Beckman K.B."/>
            <person name="Gohl D.M."/>
        </authorList>
    </citation>
    <scope>NUCLEOTIDE SEQUENCE</scope>
    <source>
        <strain evidence="7">Duluth1</strain>
        <tissue evidence="7">Whole animal</tissue>
    </source>
</reference>
<dbReference type="InterPro" id="IPR035897">
    <property type="entry name" value="Toll_tir_struct_dom_sf"/>
</dbReference>
<organism evidence="7 8">
    <name type="scientific">Dreissena polymorpha</name>
    <name type="common">Zebra mussel</name>
    <name type="synonym">Mytilus polymorpha</name>
    <dbReference type="NCBI Taxonomy" id="45954"/>
    <lineage>
        <taxon>Eukaryota</taxon>
        <taxon>Metazoa</taxon>
        <taxon>Spiralia</taxon>
        <taxon>Lophotrochozoa</taxon>
        <taxon>Mollusca</taxon>
        <taxon>Bivalvia</taxon>
        <taxon>Autobranchia</taxon>
        <taxon>Heteroconchia</taxon>
        <taxon>Euheterodonta</taxon>
        <taxon>Imparidentia</taxon>
        <taxon>Neoheterodontei</taxon>
        <taxon>Myida</taxon>
        <taxon>Dreissenoidea</taxon>
        <taxon>Dreissenidae</taxon>
        <taxon>Dreissena</taxon>
    </lineage>
</organism>
<keyword evidence="2 6" id="KW-0812">Transmembrane</keyword>
<evidence type="ECO:0000256" key="3">
    <source>
        <dbReference type="ARBA" id="ARBA00022729"/>
    </source>
</evidence>
<keyword evidence="8" id="KW-1185">Reference proteome</keyword>
<evidence type="ECO:0000256" key="6">
    <source>
        <dbReference type="SAM" id="Phobius"/>
    </source>
</evidence>
<dbReference type="AlphaFoldDB" id="A0A9D4RWM1"/>
<dbReference type="Gene3D" id="3.40.50.10140">
    <property type="entry name" value="Toll/interleukin-1 receptor homology (TIR) domain"/>
    <property type="match status" value="1"/>
</dbReference>
<evidence type="ECO:0000256" key="4">
    <source>
        <dbReference type="ARBA" id="ARBA00022989"/>
    </source>
</evidence>
<accession>A0A9D4RWM1</accession>
<dbReference type="EMBL" id="JAIWYP010000001">
    <property type="protein sequence ID" value="KAH3881297.1"/>
    <property type="molecule type" value="Genomic_DNA"/>
</dbReference>
<dbReference type="GO" id="GO:0005886">
    <property type="term" value="C:plasma membrane"/>
    <property type="evidence" value="ECO:0007669"/>
    <property type="project" value="TreeGrafter"/>
</dbReference>
<evidence type="ECO:0000313" key="8">
    <source>
        <dbReference type="Proteomes" id="UP000828390"/>
    </source>
</evidence>
<feature type="transmembrane region" description="Helical" evidence="6">
    <location>
        <begin position="57"/>
        <end position="81"/>
    </location>
</feature>
<comment type="caution">
    <text evidence="7">The sequence shown here is derived from an EMBL/GenBank/DDBJ whole genome shotgun (WGS) entry which is preliminary data.</text>
</comment>
<evidence type="ECO:0000313" key="7">
    <source>
        <dbReference type="EMBL" id="KAH3881297.1"/>
    </source>
</evidence>
<dbReference type="GO" id="GO:0007165">
    <property type="term" value="P:signal transduction"/>
    <property type="evidence" value="ECO:0007669"/>
    <property type="project" value="TreeGrafter"/>
</dbReference>
<dbReference type="GO" id="GO:0038023">
    <property type="term" value="F:signaling receptor activity"/>
    <property type="evidence" value="ECO:0007669"/>
    <property type="project" value="TreeGrafter"/>
</dbReference>
<proteinExistence type="predicted"/>
<keyword evidence="4 6" id="KW-1133">Transmembrane helix</keyword>
<keyword evidence="5 6" id="KW-0472">Membrane</keyword>
<name>A0A9D4RWM1_DREPO</name>
<reference evidence="7" key="2">
    <citation type="submission" date="2020-11" db="EMBL/GenBank/DDBJ databases">
        <authorList>
            <person name="McCartney M.A."/>
            <person name="Auch B."/>
            <person name="Kono T."/>
            <person name="Mallez S."/>
            <person name="Becker A."/>
            <person name="Gohl D.M."/>
            <person name="Silverstein K.A.T."/>
            <person name="Koren S."/>
            <person name="Bechman K.B."/>
            <person name="Herman A."/>
            <person name="Abrahante J.E."/>
            <person name="Garbe J."/>
        </authorList>
    </citation>
    <scope>NUCLEOTIDE SEQUENCE</scope>
    <source>
        <strain evidence="7">Duluth1</strain>
        <tissue evidence="7">Whole animal</tissue>
    </source>
</reference>
<dbReference type="SUPFAM" id="SSF52200">
    <property type="entry name" value="Toll/Interleukin receptor TIR domain"/>
    <property type="match status" value="1"/>
</dbReference>
<sequence length="179" mass="20693">MEGLQLTCGCQELWIENWLKVKKCDDEKLFKCAVPDHGIIETRDFTSSLLNCKTTSLIFIVSFMSAVLAALIICGFLISLLRNEILIIFLKMRQTNPNKTETAKRFQHDVALTFNEEDDKLRDWILKVLLRNLEDNNYRVFLPSRDIPFGSKRDNNIMKTFAKTRSFLTNSIVQGLIIT</sequence>
<evidence type="ECO:0000256" key="5">
    <source>
        <dbReference type="ARBA" id="ARBA00023136"/>
    </source>
</evidence>
<evidence type="ECO:0000256" key="1">
    <source>
        <dbReference type="ARBA" id="ARBA00004370"/>
    </source>
</evidence>
<gene>
    <name evidence="7" type="ORF">DPMN_005222</name>
</gene>
<evidence type="ECO:0000256" key="2">
    <source>
        <dbReference type="ARBA" id="ARBA00022692"/>
    </source>
</evidence>
<dbReference type="PANTHER" id="PTHR24365:SF541">
    <property type="entry name" value="PROTEIN TOLL-RELATED"/>
    <property type="match status" value="1"/>
</dbReference>
<comment type="subcellular location">
    <subcellularLocation>
        <location evidence="1">Membrane</location>
    </subcellularLocation>
</comment>
<dbReference type="PANTHER" id="PTHR24365">
    <property type="entry name" value="TOLL-LIKE RECEPTOR"/>
    <property type="match status" value="1"/>
</dbReference>
<evidence type="ECO:0008006" key="9">
    <source>
        <dbReference type="Google" id="ProtNLM"/>
    </source>
</evidence>
<protein>
    <recommendedName>
        <fullName evidence="9">TIR domain-containing protein</fullName>
    </recommendedName>
</protein>